<accession>A0ACC2ID00</accession>
<evidence type="ECO:0000313" key="1">
    <source>
        <dbReference type="EMBL" id="KAJ8112978.1"/>
    </source>
</evidence>
<gene>
    <name evidence="1" type="ORF">OPT61_g4787</name>
</gene>
<sequence>MAGEDSTTKKKTTGHMAEYVHEGTVIIRVGPEGVPYHVHKALLRHHSEYFTRALNGNWKEAEENLITLDDVDCSTFDTFVHWIYTQRRPERYTDWAGDHPSGVSKRLRAFEMGLAFETGLALEMGLVEACVFADRFVVPAFGRMVAHLFLHYLVTEAAAAVEVVAYAYEHLPEGHPVLEAMMDSYCSLIWDDDSGDLSHYHYQILPQRFQDTLEAKLGL</sequence>
<name>A0ACC2ID00_9PLEO</name>
<protein>
    <submittedName>
        <fullName evidence="1">Uncharacterized protein</fullName>
    </submittedName>
</protein>
<proteinExistence type="predicted"/>
<comment type="caution">
    <text evidence="1">The sequence shown here is derived from an EMBL/GenBank/DDBJ whole genome shotgun (WGS) entry which is preliminary data.</text>
</comment>
<keyword evidence="2" id="KW-1185">Reference proteome</keyword>
<reference evidence="1" key="1">
    <citation type="submission" date="2022-11" db="EMBL/GenBank/DDBJ databases">
        <title>Genome Sequence of Boeremia exigua.</title>
        <authorList>
            <person name="Buettner E."/>
        </authorList>
    </citation>
    <scope>NUCLEOTIDE SEQUENCE</scope>
    <source>
        <strain evidence="1">CU02</strain>
    </source>
</reference>
<evidence type="ECO:0000313" key="2">
    <source>
        <dbReference type="Proteomes" id="UP001153331"/>
    </source>
</evidence>
<organism evidence="1 2">
    <name type="scientific">Boeremia exigua</name>
    <dbReference type="NCBI Taxonomy" id="749465"/>
    <lineage>
        <taxon>Eukaryota</taxon>
        <taxon>Fungi</taxon>
        <taxon>Dikarya</taxon>
        <taxon>Ascomycota</taxon>
        <taxon>Pezizomycotina</taxon>
        <taxon>Dothideomycetes</taxon>
        <taxon>Pleosporomycetidae</taxon>
        <taxon>Pleosporales</taxon>
        <taxon>Pleosporineae</taxon>
        <taxon>Didymellaceae</taxon>
        <taxon>Boeremia</taxon>
    </lineage>
</organism>
<dbReference type="EMBL" id="JAPHNI010000284">
    <property type="protein sequence ID" value="KAJ8112978.1"/>
    <property type="molecule type" value="Genomic_DNA"/>
</dbReference>
<dbReference type="Proteomes" id="UP001153331">
    <property type="component" value="Unassembled WGS sequence"/>
</dbReference>